<gene>
    <name evidence="1" type="ORF">SMALB_3237</name>
</gene>
<dbReference type="AlphaFoldDB" id="A0A7X5X2B5"/>
<name>A0A7X5X2B5_STRMQ</name>
<protein>
    <submittedName>
        <fullName evidence="1">Uncharacterized protein</fullName>
    </submittedName>
</protein>
<comment type="caution">
    <text evidence="1">The sequence shown here is derived from an EMBL/GenBank/DDBJ whole genome shotgun (WGS) entry which is preliminary data.</text>
</comment>
<dbReference type="Proteomes" id="UP000536624">
    <property type="component" value="Unassembled WGS sequence"/>
</dbReference>
<proteinExistence type="predicted"/>
<dbReference type="RefSeq" id="WP_167501426.1">
    <property type="nucleotide sequence ID" value="NZ_JAALLH010000001.1"/>
</dbReference>
<reference evidence="1 2" key="1">
    <citation type="submission" date="2020-02" db="EMBL/GenBank/DDBJ databases">
        <title>Streptomyces malaysiensis DSM14702 (JHCC583434, PFL_A843) Genome sequencing and assembly.</title>
        <authorList>
            <person name="Samborskyy M."/>
        </authorList>
    </citation>
    <scope>NUCLEOTIDE SEQUENCE [LARGE SCALE GENOMIC DNA]</scope>
    <source>
        <strain evidence="1 2">DSM 14702</strain>
    </source>
</reference>
<evidence type="ECO:0000313" key="1">
    <source>
        <dbReference type="EMBL" id="NIY65253.1"/>
    </source>
</evidence>
<dbReference type="EMBL" id="JAALLH010000001">
    <property type="protein sequence ID" value="NIY65253.1"/>
    <property type="molecule type" value="Genomic_DNA"/>
</dbReference>
<evidence type="ECO:0000313" key="2">
    <source>
        <dbReference type="Proteomes" id="UP000536624"/>
    </source>
</evidence>
<organism evidence="1 2">
    <name type="scientific">Streptomyces malaysiensis</name>
    <dbReference type="NCBI Taxonomy" id="92644"/>
    <lineage>
        <taxon>Bacteria</taxon>
        <taxon>Bacillati</taxon>
        <taxon>Actinomycetota</taxon>
        <taxon>Actinomycetes</taxon>
        <taxon>Kitasatosporales</taxon>
        <taxon>Streptomycetaceae</taxon>
        <taxon>Streptomyces</taxon>
        <taxon>Streptomyces violaceusniger group</taxon>
    </lineage>
</organism>
<accession>A0A7X5X2B5</accession>
<sequence length="101" mass="10884">MRIREQDIEALGADGHATARAEAQAVAELLRQALHRLGFTPDVPHGVEGGELYWPTLRGELTVSGYPLVALGRIPLDSANRLADVLMRAALEERTKNAASA</sequence>